<dbReference type="AlphaFoldDB" id="A0A7L3F2U4"/>
<dbReference type="GO" id="GO:0003964">
    <property type="term" value="F:RNA-directed DNA polymerase activity"/>
    <property type="evidence" value="ECO:0007669"/>
    <property type="project" value="UniProtKB-KW"/>
</dbReference>
<evidence type="ECO:0000313" key="9">
    <source>
        <dbReference type="Proteomes" id="UP000557426"/>
    </source>
</evidence>
<evidence type="ECO:0000256" key="6">
    <source>
        <dbReference type="ARBA" id="ARBA00022918"/>
    </source>
</evidence>
<dbReference type="Proteomes" id="UP000557426">
    <property type="component" value="Unassembled WGS sequence"/>
</dbReference>
<dbReference type="GO" id="GO:0004519">
    <property type="term" value="F:endonuclease activity"/>
    <property type="evidence" value="ECO:0007669"/>
    <property type="project" value="UniProtKB-KW"/>
</dbReference>
<name>A0A7L3F2U4_9GRUI</name>
<evidence type="ECO:0000256" key="1">
    <source>
        <dbReference type="ARBA" id="ARBA00022679"/>
    </source>
</evidence>
<reference evidence="8 9" key="1">
    <citation type="submission" date="2019-09" db="EMBL/GenBank/DDBJ databases">
        <title>Bird 10,000 Genomes (B10K) Project - Family phase.</title>
        <authorList>
            <person name="Zhang G."/>
        </authorList>
    </citation>
    <scope>NUCLEOTIDE SEQUENCE [LARGE SCALE GENOMIC DNA]</scope>
    <source>
        <strain evidence="8">B10K-DU-011-47</strain>
        <tissue evidence="8">Mixed tissue sample</tissue>
    </source>
</reference>
<feature type="domain" description="Reverse transcriptase thumb" evidence="7">
    <location>
        <begin position="5"/>
        <end position="56"/>
    </location>
</feature>
<evidence type="ECO:0000256" key="2">
    <source>
        <dbReference type="ARBA" id="ARBA00022695"/>
    </source>
</evidence>
<evidence type="ECO:0000256" key="5">
    <source>
        <dbReference type="ARBA" id="ARBA00022801"/>
    </source>
</evidence>
<evidence type="ECO:0000259" key="7">
    <source>
        <dbReference type="Pfam" id="PF06817"/>
    </source>
</evidence>
<dbReference type="PANTHER" id="PTHR41694:SF3">
    <property type="entry name" value="RNA-DIRECTED DNA POLYMERASE-RELATED"/>
    <property type="match status" value="1"/>
</dbReference>
<dbReference type="GO" id="GO:0035613">
    <property type="term" value="F:RNA stem-loop binding"/>
    <property type="evidence" value="ECO:0007669"/>
    <property type="project" value="TreeGrafter"/>
</dbReference>
<dbReference type="PANTHER" id="PTHR41694">
    <property type="entry name" value="ENDOGENOUS RETROVIRUS GROUP K MEMBER POL PROTEIN"/>
    <property type="match status" value="1"/>
</dbReference>
<dbReference type="Gene3D" id="3.30.70.270">
    <property type="match status" value="1"/>
</dbReference>
<proteinExistence type="predicted"/>
<gene>
    <name evidence="8" type="primary">Ervk25_0</name>
    <name evidence="8" type="ORF">ZAPATR_R14181</name>
</gene>
<comment type="caution">
    <text evidence="8">The sequence shown here is derived from an EMBL/GenBank/DDBJ whole genome shotgun (WGS) entry which is preliminary data.</text>
</comment>
<keyword evidence="2" id="KW-0548">Nucleotidyltransferase</keyword>
<evidence type="ECO:0000256" key="3">
    <source>
        <dbReference type="ARBA" id="ARBA00022722"/>
    </source>
</evidence>
<dbReference type="InterPro" id="IPR043128">
    <property type="entry name" value="Rev_trsase/Diguanyl_cyclase"/>
</dbReference>
<keyword evidence="5" id="KW-0378">Hydrolase</keyword>
<keyword evidence="3" id="KW-0540">Nuclease</keyword>
<protein>
    <submittedName>
        <fullName evidence="8">POK25 protein</fullName>
    </submittedName>
</protein>
<keyword evidence="6" id="KW-0695">RNA-directed DNA polymerase</keyword>
<keyword evidence="4" id="KW-0255">Endonuclease</keyword>
<dbReference type="GO" id="GO:0016787">
    <property type="term" value="F:hydrolase activity"/>
    <property type="evidence" value="ECO:0007669"/>
    <property type="project" value="UniProtKB-KW"/>
</dbReference>
<keyword evidence="9" id="KW-1185">Reference proteome</keyword>
<feature type="non-terminal residue" evidence="8">
    <location>
        <position position="1"/>
    </location>
</feature>
<accession>A0A7L3F2U4</accession>
<evidence type="ECO:0000256" key="4">
    <source>
        <dbReference type="ARBA" id="ARBA00022759"/>
    </source>
</evidence>
<keyword evidence="1" id="KW-0808">Transferase</keyword>
<dbReference type="EMBL" id="VZTU01005610">
    <property type="protein sequence ID" value="NXT75214.1"/>
    <property type="molecule type" value="Genomic_DNA"/>
</dbReference>
<feature type="non-terminal residue" evidence="8">
    <location>
        <position position="56"/>
    </location>
</feature>
<dbReference type="InterPro" id="IPR010661">
    <property type="entry name" value="RVT_thumb"/>
</dbReference>
<dbReference type="Pfam" id="PF06817">
    <property type="entry name" value="RVT_thumb"/>
    <property type="match status" value="1"/>
</dbReference>
<sequence>TVSPQTLTLKPNTKPLNHLQKLLGTINLVWPILGMTTQQLKHLFNLLKGDSDLNSP</sequence>
<organism evidence="8 9">
    <name type="scientific">Zapornia atra</name>
    <name type="common">Henderson crake</name>
    <dbReference type="NCBI Taxonomy" id="2585822"/>
    <lineage>
        <taxon>Eukaryota</taxon>
        <taxon>Metazoa</taxon>
        <taxon>Chordata</taxon>
        <taxon>Craniata</taxon>
        <taxon>Vertebrata</taxon>
        <taxon>Euteleostomi</taxon>
        <taxon>Archelosauria</taxon>
        <taxon>Archosauria</taxon>
        <taxon>Dinosauria</taxon>
        <taxon>Saurischia</taxon>
        <taxon>Theropoda</taxon>
        <taxon>Coelurosauria</taxon>
        <taxon>Aves</taxon>
        <taxon>Neognathae</taxon>
        <taxon>Neoaves</taxon>
        <taxon>Gruiformes</taxon>
        <taxon>Rallidae</taxon>
        <taxon>Zapornia</taxon>
    </lineage>
</organism>
<evidence type="ECO:0000313" key="8">
    <source>
        <dbReference type="EMBL" id="NXT75214.1"/>
    </source>
</evidence>